<protein>
    <submittedName>
        <fullName evidence="4">DNA-binding transcriptional MerR regulator</fullName>
    </submittedName>
</protein>
<keyword evidence="1 4" id="KW-0238">DNA-binding</keyword>
<feature type="coiled-coil region" evidence="2">
    <location>
        <begin position="86"/>
        <end position="115"/>
    </location>
</feature>
<feature type="domain" description="HTH merR-type" evidence="3">
    <location>
        <begin position="11"/>
        <end position="81"/>
    </location>
</feature>
<dbReference type="Proteomes" id="UP000278440">
    <property type="component" value="Unassembled WGS sequence"/>
</dbReference>
<dbReference type="Gene3D" id="1.10.1660.10">
    <property type="match status" value="1"/>
</dbReference>
<dbReference type="GO" id="GO:0003700">
    <property type="term" value="F:DNA-binding transcription factor activity"/>
    <property type="evidence" value="ECO:0007669"/>
    <property type="project" value="InterPro"/>
</dbReference>
<dbReference type="SMART" id="SM00422">
    <property type="entry name" value="HTH_MERR"/>
    <property type="match status" value="1"/>
</dbReference>
<sequence length="155" mass="16827">MWVSQSTTSRTYTIKEAAALTGLPASTLRYYEQIGVIPPVGRGESSGHRVYDEATLDKVMWVACLAATGMSVGDMRRYVANGAAGAAAAAEQLELMQAQAARLELEARRLELRTRYVRLKVDYWHAVAAGDTERAELIGAEARSLADALHGTREA</sequence>
<proteinExistence type="predicted"/>
<dbReference type="InterPro" id="IPR009061">
    <property type="entry name" value="DNA-bd_dom_put_sf"/>
</dbReference>
<reference evidence="4 5" key="1">
    <citation type="submission" date="2018-10" db="EMBL/GenBank/DDBJ databases">
        <title>Sequencing the genomes of 1000 actinobacteria strains.</title>
        <authorList>
            <person name="Klenk H.-P."/>
        </authorList>
    </citation>
    <scope>NUCLEOTIDE SEQUENCE [LARGE SCALE GENOMIC DNA]</scope>
    <source>
        <strain evidence="4 5">DSM 44267</strain>
    </source>
</reference>
<dbReference type="PANTHER" id="PTHR30204:SF98">
    <property type="entry name" value="HTH-TYPE TRANSCRIPTIONAL REGULATOR ADHR"/>
    <property type="match status" value="1"/>
</dbReference>
<dbReference type="InterPro" id="IPR047057">
    <property type="entry name" value="MerR_fam"/>
</dbReference>
<dbReference type="Pfam" id="PF13411">
    <property type="entry name" value="MerR_1"/>
    <property type="match status" value="1"/>
</dbReference>
<evidence type="ECO:0000256" key="2">
    <source>
        <dbReference type="SAM" id="Coils"/>
    </source>
</evidence>
<dbReference type="InterPro" id="IPR000551">
    <property type="entry name" value="MerR-type_HTH_dom"/>
</dbReference>
<keyword evidence="2" id="KW-0175">Coiled coil</keyword>
<dbReference type="EMBL" id="RBXT01000001">
    <property type="protein sequence ID" value="RKT79958.1"/>
    <property type="molecule type" value="Genomic_DNA"/>
</dbReference>
<dbReference type="SUPFAM" id="SSF46955">
    <property type="entry name" value="Putative DNA-binding domain"/>
    <property type="match status" value="1"/>
</dbReference>
<keyword evidence="5" id="KW-1185">Reference proteome</keyword>
<dbReference type="PANTHER" id="PTHR30204">
    <property type="entry name" value="REDOX-CYCLING DRUG-SENSING TRANSCRIPTIONAL ACTIVATOR SOXR"/>
    <property type="match status" value="1"/>
</dbReference>
<evidence type="ECO:0000256" key="1">
    <source>
        <dbReference type="ARBA" id="ARBA00023125"/>
    </source>
</evidence>
<accession>A0A495Y4T4</accession>
<evidence type="ECO:0000313" key="5">
    <source>
        <dbReference type="Proteomes" id="UP000278440"/>
    </source>
</evidence>
<dbReference type="PROSITE" id="PS50937">
    <property type="entry name" value="HTH_MERR_2"/>
    <property type="match status" value="1"/>
</dbReference>
<gene>
    <name evidence="4" type="ORF">DFJ68_3437</name>
</gene>
<dbReference type="GO" id="GO:0003677">
    <property type="term" value="F:DNA binding"/>
    <property type="evidence" value="ECO:0007669"/>
    <property type="project" value="UniProtKB-KW"/>
</dbReference>
<dbReference type="AlphaFoldDB" id="A0A495Y4T4"/>
<evidence type="ECO:0000313" key="4">
    <source>
        <dbReference type="EMBL" id="RKT79958.1"/>
    </source>
</evidence>
<evidence type="ECO:0000259" key="3">
    <source>
        <dbReference type="PROSITE" id="PS50937"/>
    </source>
</evidence>
<dbReference type="CDD" id="cd01109">
    <property type="entry name" value="HTH_YyaN"/>
    <property type="match status" value="1"/>
</dbReference>
<organism evidence="4 5">
    <name type="scientific">Terracoccus luteus</name>
    <dbReference type="NCBI Taxonomy" id="53356"/>
    <lineage>
        <taxon>Bacteria</taxon>
        <taxon>Bacillati</taxon>
        <taxon>Actinomycetota</taxon>
        <taxon>Actinomycetes</taxon>
        <taxon>Micrococcales</taxon>
        <taxon>Intrasporangiaceae</taxon>
        <taxon>Terracoccus</taxon>
    </lineage>
</organism>
<comment type="caution">
    <text evidence="4">The sequence shown here is derived from an EMBL/GenBank/DDBJ whole genome shotgun (WGS) entry which is preliminary data.</text>
</comment>
<name>A0A495Y4T4_9MICO</name>